<comment type="caution">
    <text evidence="2">The sequence shown here is derived from an EMBL/GenBank/DDBJ whole genome shotgun (WGS) entry which is preliminary data.</text>
</comment>
<keyword evidence="1" id="KW-0812">Transmembrane</keyword>
<evidence type="ECO:0000313" key="3">
    <source>
        <dbReference type="Proteomes" id="UP000229559"/>
    </source>
</evidence>
<keyword evidence="1" id="KW-0472">Membrane</keyword>
<evidence type="ECO:0000313" key="2">
    <source>
        <dbReference type="EMBL" id="PIU33086.1"/>
    </source>
</evidence>
<sequence>MPIEQDFENLPIAPEKSARPKKRLVVFVSVFGTALVLLLAVAIFAGFNQKDSSQSISEKPTPTTTTKFKEEITSPSPYATDAALLKIEEEVGNLEEKIQATDLKEVNLTPPLLKMGIDFKE</sequence>
<name>A0A2M6YPM4_9BACT</name>
<feature type="transmembrane region" description="Helical" evidence="1">
    <location>
        <begin position="24"/>
        <end position="47"/>
    </location>
</feature>
<reference evidence="3" key="1">
    <citation type="submission" date="2017-09" db="EMBL/GenBank/DDBJ databases">
        <title>Depth-based differentiation of microbial function through sediment-hosted aquifers and enrichment of novel symbionts in the deep terrestrial subsurface.</title>
        <authorList>
            <person name="Probst A.J."/>
            <person name="Ladd B."/>
            <person name="Jarett J.K."/>
            <person name="Geller-Mcgrath D.E."/>
            <person name="Sieber C.M.K."/>
            <person name="Emerson J.B."/>
            <person name="Anantharaman K."/>
            <person name="Thomas B.C."/>
            <person name="Malmstrom R."/>
            <person name="Stieglmeier M."/>
            <person name="Klingl A."/>
            <person name="Woyke T."/>
            <person name="Ryan C.M."/>
            <person name="Banfield J.F."/>
        </authorList>
    </citation>
    <scope>NUCLEOTIDE SEQUENCE [LARGE SCALE GENOMIC DNA]</scope>
</reference>
<evidence type="ECO:0000256" key="1">
    <source>
        <dbReference type="SAM" id="Phobius"/>
    </source>
</evidence>
<dbReference type="AlphaFoldDB" id="A0A2M6YPM4"/>
<protein>
    <submittedName>
        <fullName evidence="2">Uncharacterized protein</fullName>
    </submittedName>
</protein>
<dbReference type="Proteomes" id="UP000229559">
    <property type="component" value="Unassembled WGS sequence"/>
</dbReference>
<gene>
    <name evidence="2" type="ORF">COT04_01955</name>
</gene>
<dbReference type="EMBL" id="PEXA01000054">
    <property type="protein sequence ID" value="PIU33086.1"/>
    <property type="molecule type" value="Genomic_DNA"/>
</dbReference>
<proteinExistence type="predicted"/>
<accession>A0A2M6YPM4</accession>
<keyword evidence="1" id="KW-1133">Transmembrane helix</keyword>
<organism evidence="2 3">
    <name type="scientific">Candidatus Shapirobacteria bacterium CG07_land_8_20_14_0_80_39_12</name>
    <dbReference type="NCBI Taxonomy" id="1974480"/>
    <lineage>
        <taxon>Bacteria</taxon>
        <taxon>Candidatus Shapironibacteriota</taxon>
    </lineage>
</organism>